<dbReference type="EMBL" id="SEWF01000051">
    <property type="protein sequence ID" value="RYU93230.1"/>
    <property type="molecule type" value="Genomic_DNA"/>
</dbReference>
<evidence type="ECO:0000313" key="2">
    <source>
        <dbReference type="Proteomes" id="UP000293162"/>
    </source>
</evidence>
<dbReference type="AlphaFoldDB" id="A0A4V1ZCN0"/>
<dbReference type="RefSeq" id="WP_130023628.1">
    <property type="nucleotide sequence ID" value="NZ_SEWF01000051.1"/>
</dbReference>
<sequence>MKSIDKRYLLIFTFLLLLPFSISAQLVQGKRIEFERNNNTEEDHQLFSLKENGVLLFHSAEDLYRRKITLDFHKYDSTLTELWKADFVPEEEFLLNKTFQNDRFLFILFKKRERTDIGVLRLDLETGDKTYVEGNLLTNMDIDHFTVLQSKAFIGGKYNDRPVVVMFSFFDKTSKVLPEIHANHLMISEMDVSAQNEVIYVMLKNERNCQYIVKTYSYEGKPLKTMGLGDKQRTPISGKILNTDNGAPLLLGNYAEGCSPLSIGIYLQNLSNDSKIQYIDFSELQNFFSFMAPKREEKIKEKIRLKKERGKEVKLRNRLLLHDIVSTSEGWIVIAEVFYPEYKTPANNGFNNWRSYRIGNDSYNNFRYTHAILCGFDYNGKLLWDNSVALKDVEGSELNAKVQITQQDDFHILAYPNEDLIKAVVVKKDEKIKDLESFDLKANSDNEKITDTDRTNLIAWYGHSFLAYGYQSIRKDNLSNREVFSINKLTYSLKNGKQ</sequence>
<comment type="caution">
    <text evidence="1">The sequence shown here is derived from an EMBL/GenBank/DDBJ whole genome shotgun (WGS) entry which is preliminary data.</text>
</comment>
<accession>A0A4V1ZCN0</accession>
<keyword evidence="2" id="KW-1185">Reference proteome</keyword>
<reference evidence="1 2" key="1">
    <citation type="submission" date="2019-02" db="EMBL/GenBank/DDBJ databases">
        <title>Bacterial novel species Emticicia sp. 17J42-9 isolated from soil.</title>
        <authorList>
            <person name="Jung H.-Y."/>
        </authorList>
    </citation>
    <scope>NUCLEOTIDE SEQUENCE [LARGE SCALE GENOMIC DNA]</scope>
    <source>
        <strain evidence="1 2">17J42-9</strain>
    </source>
</reference>
<name>A0A4V1ZCN0_9BACT</name>
<proteinExistence type="predicted"/>
<dbReference type="OrthoDB" id="1059469at2"/>
<evidence type="ECO:0000313" key="1">
    <source>
        <dbReference type="EMBL" id="RYU93230.1"/>
    </source>
</evidence>
<gene>
    <name evidence="1" type="ORF">EWM59_23130</name>
</gene>
<protein>
    <submittedName>
        <fullName evidence="1">Uncharacterized protein</fullName>
    </submittedName>
</protein>
<organism evidence="1 2">
    <name type="scientific">Emticicia agri</name>
    <dbReference type="NCBI Taxonomy" id="2492393"/>
    <lineage>
        <taxon>Bacteria</taxon>
        <taxon>Pseudomonadati</taxon>
        <taxon>Bacteroidota</taxon>
        <taxon>Cytophagia</taxon>
        <taxon>Cytophagales</taxon>
        <taxon>Leadbetterellaceae</taxon>
        <taxon>Emticicia</taxon>
    </lineage>
</organism>
<dbReference type="Proteomes" id="UP000293162">
    <property type="component" value="Unassembled WGS sequence"/>
</dbReference>